<evidence type="ECO:0000256" key="1">
    <source>
        <dbReference type="SAM" id="MobiDB-lite"/>
    </source>
</evidence>
<name>A0A6J4UCS7_9BACT</name>
<organism evidence="2">
    <name type="scientific">uncultured Thermomicrobiales bacterium</name>
    <dbReference type="NCBI Taxonomy" id="1645740"/>
    <lineage>
        <taxon>Bacteria</taxon>
        <taxon>Pseudomonadati</taxon>
        <taxon>Thermomicrobiota</taxon>
        <taxon>Thermomicrobia</taxon>
        <taxon>Thermomicrobiales</taxon>
        <taxon>environmental samples</taxon>
    </lineage>
</organism>
<gene>
    <name evidence="2" type="ORF">AVDCRST_MAG59-1355</name>
</gene>
<evidence type="ECO:0008006" key="3">
    <source>
        <dbReference type="Google" id="ProtNLM"/>
    </source>
</evidence>
<evidence type="ECO:0000313" key="2">
    <source>
        <dbReference type="EMBL" id="CAA9546602.1"/>
    </source>
</evidence>
<feature type="region of interest" description="Disordered" evidence="1">
    <location>
        <begin position="130"/>
        <end position="217"/>
    </location>
</feature>
<proteinExistence type="predicted"/>
<sequence length="342" mass="37865">MARRKGPRAEFPGFDRPASNFFRMPNSWTDITAEIDSIAELKVVEYILRHTWGYQEYGLKKHITIEEFVNGRRRQDGGRLDKGTGLSERAVYDGLRKAVENGLIEEEVDDADRGRVKKFYSLRMRDDAAAGDPLQTLQPGVQSLHPPLQSLQGRGANFAPRTEKETLERNVELSNFEGSDARFEQPTRRPTARPAGVDAAAEPDEGEPGIGVTDEASLGEVVEQRGRAQVRAAPQQTRQPPGTVEEREHLAAFLEDFAAELGDEAPLSSTITRVLNIFKAAGVPPERWGDHLYQARGRTQEATGRITKQAVGNGSGIRRKNKAPYFLATLEQLVGLRPVASP</sequence>
<dbReference type="AlphaFoldDB" id="A0A6J4UCS7"/>
<feature type="compositionally biased region" description="Basic and acidic residues" evidence="1">
    <location>
        <begin position="161"/>
        <end position="171"/>
    </location>
</feature>
<dbReference type="Gene3D" id="1.10.10.10">
    <property type="entry name" value="Winged helix-like DNA-binding domain superfamily/Winged helix DNA-binding domain"/>
    <property type="match status" value="1"/>
</dbReference>
<reference evidence="2" key="1">
    <citation type="submission" date="2020-02" db="EMBL/GenBank/DDBJ databases">
        <authorList>
            <person name="Meier V. D."/>
        </authorList>
    </citation>
    <scope>NUCLEOTIDE SEQUENCE</scope>
    <source>
        <strain evidence="2">AVDCRST_MAG59</strain>
    </source>
</reference>
<accession>A0A6J4UCS7</accession>
<dbReference type="InterPro" id="IPR036388">
    <property type="entry name" value="WH-like_DNA-bd_sf"/>
</dbReference>
<dbReference type="EMBL" id="CADCWF010000084">
    <property type="protein sequence ID" value="CAA9546602.1"/>
    <property type="molecule type" value="Genomic_DNA"/>
</dbReference>
<protein>
    <recommendedName>
        <fullName evidence="3">Bacteriophage lambda Replication protein O N-terminal domain-containing protein</fullName>
    </recommendedName>
</protein>